<dbReference type="PROSITE" id="PS51900">
    <property type="entry name" value="CB"/>
    <property type="match status" value="1"/>
</dbReference>
<dbReference type="RefSeq" id="WP_077540314.1">
    <property type="nucleotide sequence ID" value="NZ_MLHN01000001.1"/>
</dbReference>
<organism evidence="8 9">
    <name type="scientific">Rodentibacter genomosp. 1</name>
    <dbReference type="NCBI Taxonomy" id="1908264"/>
    <lineage>
        <taxon>Bacteria</taxon>
        <taxon>Pseudomonadati</taxon>
        <taxon>Pseudomonadota</taxon>
        <taxon>Gammaproteobacteria</taxon>
        <taxon>Pasteurellales</taxon>
        <taxon>Pasteurellaceae</taxon>
        <taxon>Rodentibacter</taxon>
    </lineage>
</organism>
<proteinExistence type="inferred from homology"/>
<dbReference type="InterPro" id="IPR050090">
    <property type="entry name" value="Tyrosine_recombinase_XerCD"/>
</dbReference>
<evidence type="ECO:0000256" key="4">
    <source>
        <dbReference type="ARBA" id="ARBA00023172"/>
    </source>
</evidence>
<dbReference type="InterPro" id="IPR013762">
    <property type="entry name" value="Integrase-like_cat_sf"/>
</dbReference>
<evidence type="ECO:0000256" key="1">
    <source>
        <dbReference type="ARBA" id="ARBA00008857"/>
    </source>
</evidence>
<dbReference type="InterPro" id="IPR011010">
    <property type="entry name" value="DNA_brk_join_enz"/>
</dbReference>
<dbReference type="Pfam" id="PF00589">
    <property type="entry name" value="Phage_integrase"/>
    <property type="match status" value="1"/>
</dbReference>
<gene>
    <name evidence="8" type="ORF">BKK54_00005</name>
</gene>
<dbReference type="PANTHER" id="PTHR30349">
    <property type="entry name" value="PHAGE INTEGRASE-RELATED"/>
    <property type="match status" value="1"/>
</dbReference>
<dbReference type="PANTHER" id="PTHR30349:SF64">
    <property type="entry name" value="PROPHAGE INTEGRASE INTD-RELATED"/>
    <property type="match status" value="1"/>
</dbReference>
<dbReference type="GO" id="GO:0015074">
    <property type="term" value="P:DNA integration"/>
    <property type="evidence" value="ECO:0007669"/>
    <property type="project" value="UniProtKB-KW"/>
</dbReference>
<keyword evidence="2" id="KW-0229">DNA integration</keyword>
<dbReference type="AlphaFoldDB" id="A0A1V3J9U1"/>
<comment type="caution">
    <text evidence="8">The sequence shown here is derived from an EMBL/GenBank/DDBJ whole genome shotgun (WGS) entry which is preliminary data.</text>
</comment>
<feature type="domain" description="Core-binding (CB)" evidence="7">
    <location>
        <begin position="55"/>
        <end position="139"/>
    </location>
</feature>
<comment type="similarity">
    <text evidence="1">Belongs to the 'phage' integrase family.</text>
</comment>
<dbReference type="Proteomes" id="UP000188481">
    <property type="component" value="Unassembled WGS sequence"/>
</dbReference>
<protein>
    <submittedName>
        <fullName evidence="8">Integrase</fullName>
    </submittedName>
</protein>
<dbReference type="PROSITE" id="PS51898">
    <property type="entry name" value="TYR_RECOMBINASE"/>
    <property type="match status" value="1"/>
</dbReference>
<evidence type="ECO:0000313" key="8">
    <source>
        <dbReference type="EMBL" id="OOF52046.1"/>
    </source>
</evidence>
<reference evidence="8 9" key="1">
    <citation type="submission" date="2016-10" db="EMBL/GenBank/DDBJ databases">
        <title>Rodentibacter gen. nov. and new species.</title>
        <authorList>
            <person name="Christensen H."/>
        </authorList>
    </citation>
    <scope>NUCLEOTIDE SEQUENCE [LARGE SCALE GENOMIC DNA]</scope>
    <source>
        <strain evidence="9">ppn416</strain>
    </source>
</reference>
<dbReference type="InterPro" id="IPR002104">
    <property type="entry name" value="Integrase_catalytic"/>
</dbReference>
<dbReference type="Gene3D" id="1.10.150.130">
    <property type="match status" value="1"/>
</dbReference>
<evidence type="ECO:0000313" key="9">
    <source>
        <dbReference type="Proteomes" id="UP000188481"/>
    </source>
</evidence>
<dbReference type="STRING" id="1908264.BKK54_00005"/>
<keyword evidence="4" id="KW-0233">DNA recombination</keyword>
<dbReference type="InterPro" id="IPR010998">
    <property type="entry name" value="Integrase_recombinase_N"/>
</dbReference>
<keyword evidence="9" id="KW-1185">Reference proteome</keyword>
<dbReference type="Gene3D" id="1.10.443.10">
    <property type="entry name" value="Intergrase catalytic core"/>
    <property type="match status" value="1"/>
</dbReference>
<evidence type="ECO:0000256" key="5">
    <source>
        <dbReference type="PROSITE-ProRule" id="PRU01248"/>
    </source>
</evidence>
<evidence type="ECO:0000256" key="2">
    <source>
        <dbReference type="ARBA" id="ARBA00022908"/>
    </source>
</evidence>
<evidence type="ECO:0000259" key="6">
    <source>
        <dbReference type="PROSITE" id="PS51898"/>
    </source>
</evidence>
<dbReference type="CDD" id="cd00796">
    <property type="entry name" value="INT_Rci_Hp1_C"/>
    <property type="match status" value="1"/>
</dbReference>
<dbReference type="EMBL" id="MLHN01000001">
    <property type="protein sequence ID" value="OOF52046.1"/>
    <property type="molecule type" value="Genomic_DNA"/>
</dbReference>
<sequence length="368" mass="42737">MSIRKNKFGVWQIDFTTPNGERIRCSSQTTEKKLAQQLHDKMKHEAWQVEKLDKKPEKTVEQALILMLKEAEHKKDVATKIRHAQYWRDVLGHKLISSLTSDDIQAYLPTHVTRTGKKLSPATQNRYRSSIMRALNLAKQAGWSDSVPYIQKNNEAKKRVRWLTKDEANHLLKNLNLDWMRDICKFALLTGARMGEILTLTWNKIDFERQIAIVTSDIAKSGRARSLPLSEEAINFLQQRIFKRCSDYVFHSGQGLKLRDISRNDFRRALERANIKDFRFHDLRHTWASWHTQEGTPLMVLKELGGWETIEMVQKYAHLNAGHLLDYANHVKLTSNSLLVCSNQVAKNDEQEDISGKKKSRKLLNLKV</sequence>
<dbReference type="InterPro" id="IPR044068">
    <property type="entry name" value="CB"/>
</dbReference>
<evidence type="ECO:0000259" key="7">
    <source>
        <dbReference type="PROSITE" id="PS51900"/>
    </source>
</evidence>
<dbReference type="GO" id="GO:0006310">
    <property type="term" value="P:DNA recombination"/>
    <property type="evidence" value="ECO:0007669"/>
    <property type="project" value="UniProtKB-KW"/>
</dbReference>
<keyword evidence="3 5" id="KW-0238">DNA-binding</keyword>
<accession>A0A1V3J9U1</accession>
<feature type="domain" description="Tyr recombinase" evidence="6">
    <location>
        <begin position="158"/>
        <end position="329"/>
    </location>
</feature>
<evidence type="ECO:0000256" key="3">
    <source>
        <dbReference type="ARBA" id="ARBA00023125"/>
    </source>
</evidence>
<dbReference type="SUPFAM" id="SSF56349">
    <property type="entry name" value="DNA breaking-rejoining enzymes"/>
    <property type="match status" value="1"/>
</dbReference>
<name>A0A1V3J9U1_9PAST</name>
<dbReference type="GO" id="GO:0003677">
    <property type="term" value="F:DNA binding"/>
    <property type="evidence" value="ECO:0007669"/>
    <property type="project" value="UniProtKB-UniRule"/>
</dbReference>